<organism evidence="2">
    <name type="scientific">marine sediment metagenome</name>
    <dbReference type="NCBI Taxonomy" id="412755"/>
    <lineage>
        <taxon>unclassified sequences</taxon>
        <taxon>metagenomes</taxon>
        <taxon>ecological metagenomes</taxon>
    </lineage>
</organism>
<keyword evidence="1" id="KW-0472">Membrane</keyword>
<feature type="transmembrane region" description="Helical" evidence="1">
    <location>
        <begin position="60"/>
        <end position="81"/>
    </location>
</feature>
<reference evidence="2" key="1">
    <citation type="journal article" date="2015" name="Nature">
        <title>Complex archaea that bridge the gap between prokaryotes and eukaryotes.</title>
        <authorList>
            <person name="Spang A."/>
            <person name="Saw J.H."/>
            <person name="Jorgensen S.L."/>
            <person name="Zaremba-Niedzwiedzka K."/>
            <person name="Martijn J."/>
            <person name="Lind A.E."/>
            <person name="van Eijk R."/>
            <person name="Schleper C."/>
            <person name="Guy L."/>
            <person name="Ettema T.J."/>
        </authorList>
    </citation>
    <scope>NUCLEOTIDE SEQUENCE</scope>
</reference>
<comment type="caution">
    <text evidence="2">The sequence shown here is derived from an EMBL/GenBank/DDBJ whole genome shotgun (WGS) entry which is preliminary data.</text>
</comment>
<dbReference type="AlphaFoldDB" id="A0A0F9QD04"/>
<keyword evidence="1" id="KW-1133">Transmembrane helix</keyword>
<protein>
    <submittedName>
        <fullName evidence="2">Uncharacterized protein</fullName>
    </submittedName>
</protein>
<feature type="transmembrane region" description="Helical" evidence="1">
    <location>
        <begin position="31"/>
        <end position="48"/>
    </location>
</feature>
<feature type="transmembrane region" description="Helical" evidence="1">
    <location>
        <begin position="6"/>
        <end position="24"/>
    </location>
</feature>
<keyword evidence="1" id="KW-0812">Transmembrane</keyword>
<dbReference type="EMBL" id="LAZR01004172">
    <property type="protein sequence ID" value="KKN11111.1"/>
    <property type="molecule type" value="Genomic_DNA"/>
</dbReference>
<gene>
    <name evidence="2" type="ORF">LCGC14_1029820</name>
</gene>
<evidence type="ECO:0000256" key="1">
    <source>
        <dbReference type="SAM" id="Phobius"/>
    </source>
</evidence>
<proteinExistence type="predicted"/>
<accession>A0A0F9QD04</accession>
<sequence>MTTTLALLVMVLVVWMIAAGWCGFGKRFLGFVLVLAVGLALNWGWMVWGLDAKPLEHPVLMAQGAAIGYALSAFAIGWMAGRITREFQATRIERNAGKQDSLDLTQREKDATPPL</sequence>
<evidence type="ECO:0000313" key="2">
    <source>
        <dbReference type="EMBL" id="KKN11111.1"/>
    </source>
</evidence>
<name>A0A0F9QD04_9ZZZZ</name>